<dbReference type="Proteomes" id="UP001341840">
    <property type="component" value="Unassembled WGS sequence"/>
</dbReference>
<comment type="caution">
    <text evidence="2">The sequence shown here is derived from an EMBL/GenBank/DDBJ whole genome shotgun (WGS) entry which is preliminary data.</text>
</comment>
<feature type="region of interest" description="Disordered" evidence="1">
    <location>
        <begin position="30"/>
        <end position="120"/>
    </location>
</feature>
<protein>
    <submittedName>
        <fullName evidence="2">Uncharacterized protein</fullName>
    </submittedName>
</protein>
<feature type="compositionally biased region" description="Pro residues" evidence="1">
    <location>
        <begin position="32"/>
        <end position="48"/>
    </location>
</feature>
<dbReference type="EMBL" id="JASCZI010003276">
    <property type="protein sequence ID" value="MED6116743.1"/>
    <property type="molecule type" value="Genomic_DNA"/>
</dbReference>
<keyword evidence="3" id="KW-1185">Reference proteome</keyword>
<organism evidence="2 3">
    <name type="scientific">Stylosanthes scabra</name>
    <dbReference type="NCBI Taxonomy" id="79078"/>
    <lineage>
        <taxon>Eukaryota</taxon>
        <taxon>Viridiplantae</taxon>
        <taxon>Streptophyta</taxon>
        <taxon>Embryophyta</taxon>
        <taxon>Tracheophyta</taxon>
        <taxon>Spermatophyta</taxon>
        <taxon>Magnoliopsida</taxon>
        <taxon>eudicotyledons</taxon>
        <taxon>Gunneridae</taxon>
        <taxon>Pentapetalae</taxon>
        <taxon>rosids</taxon>
        <taxon>fabids</taxon>
        <taxon>Fabales</taxon>
        <taxon>Fabaceae</taxon>
        <taxon>Papilionoideae</taxon>
        <taxon>50 kb inversion clade</taxon>
        <taxon>dalbergioids sensu lato</taxon>
        <taxon>Dalbergieae</taxon>
        <taxon>Pterocarpus clade</taxon>
        <taxon>Stylosanthes</taxon>
    </lineage>
</organism>
<feature type="compositionally biased region" description="Low complexity" evidence="1">
    <location>
        <begin position="75"/>
        <end position="93"/>
    </location>
</feature>
<proteinExistence type="predicted"/>
<sequence>MEEENEYVRGRRDPSGLFAVQIDRVCSRPWAGCPPPTQGKATLPPPVIPTLSLSESLPAMRMIPTPRSKVQSSDTPRTQGHTQTTTSATTSSQPAHDHDDDSDAQPPLAEPNPMPFLFSL</sequence>
<accession>A0ABU6QYT0</accession>
<name>A0ABU6QYT0_9FABA</name>
<evidence type="ECO:0000313" key="3">
    <source>
        <dbReference type="Proteomes" id="UP001341840"/>
    </source>
</evidence>
<feature type="non-terminal residue" evidence="2">
    <location>
        <position position="120"/>
    </location>
</feature>
<reference evidence="2 3" key="1">
    <citation type="journal article" date="2023" name="Plants (Basel)">
        <title>Bridging the Gap: Combining Genomics and Transcriptomics Approaches to Understand Stylosanthes scabra, an Orphan Legume from the Brazilian Caatinga.</title>
        <authorList>
            <person name="Ferreira-Neto J.R.C."/>
            <person name="da Silva M.D."/>
            <person name="Binneck E."/>
            <person name="de Melo N.F."/>
            <person name="da Silva R.H."/>
            <person name="de Melo A.L.T.M."/>
            <person name="Pandolfi V."/>
            <person name="Bustamante F.O."/>
            <person name="Brasileiro-Vidal A.C."/>
            <person name="Benko-Iseppon A.M."/>
        </authorList>
    </citation>
    <scope>NUCLEOTIDE SEQUENCE [LARGE SCALE GENOMIC DNA]</scope>
    <source>
        <tissue evidence="2">Leaves</tissue>
    </source>
</reference>
<gene>
    <name evidence="2" type="ORF">PIB30_103040</name>
</gene>
<evidence type="ECO:0000256" key="1">
    <source>
        <dbReference type="SAM" id="MobiDB-lite"/>
    </source>
</evidence>
<evidence type="ECO:0000313" key="2">
    <source>
        <dbReference type="EMBL" id="MED6116743.1"/>
    </source>
</evidence>